<accession>A0A8J8MPM6</accession>
<dbReference type="AlphaFoldDB" id="A0A8J8MPM6"/>
<dbReference type="Proteomes" id="UP000683246">
    <property type="component" value="Chromosome"/>
</dbReference>
<keyword evidence="3" id="KW-1185">Reference proteome</keyword>
<evidence type="ECO:0000259" key="1">
    <source>
        <dbReference type="Pfam" id="PF07603"/>
    </source>
</evidence>
<dbReference type="PANTHER" id="PTHR35812">
    <property type="entry name" value="LIPOPROTEIN"/>
    <property type="match status" value="1"/>
</dbReference>
<feature type="domain" description="Lcl C-terminal" evidence="1">
    <location>
        <begin position="50"/>
        <end position="177"/>
    </location>
</feature>
<sequence>MGNYPIVDTGLVTSYSNHESISLPHAGEQFYGQDSNYITHDFSYTDNGDGTVTDHVTGLMWQQDPGAKMTWREAVAYVDTCQLAGYTDWRLPTIKELYSLMDFSGETKHKPYINSDYFVFSYGDVTGERAIDSQYATSTIYESGTMGGNTTVFGVNFADGRIKGYPVDKDFYVMLVRGNTSYGLNHLVDNGDGTITDLSTGLMWLMYDSGHFLEDGAMDWDDALYWAEYLDYAGYTDWKLPDAKELQSIVDYTRSPDTTQSAAIDPMFHVTAIEALDGSLDYPYYWSSTTHKDGRKYGEYAVYIAFGEALGEMQGRVMDVHGAGAQRSDLKTGDPSHYPVAGHGPQGDVLSVFNYVRAVRVVN</sequence>
<gene>
    <name evidence="2" type="ORF">HZI73_19395</name>
</gene>
<protein>
    <submittedName>
        <fullName evidence="2">DUF1566 domain-containing protein</fullName>
    </submittedName>
</protein>
<dbReference type="KEGG" id="vpy:HZI73_19395"/>
<dbReference type="Pfam" id="PF07603">
    <property type="entry name" value="Lcl_C"/>
    <property type="match status" value="2"/>
</dbReference>
<feature type="domain" description="Lcl C-terminal" evidence="1">
    <location>
        <begin position="193"/>
        <end position="309"/>
    </location>
</feature>
<dbReference type="InterPro" id="IPR011460">
    <property type="entry name" value="Lcl_C"/>
</dbReference>
<evidence type="ECO:0000313" key="3">
    <source>
        <dbReference type="Proteomes" id="UP000683246"/>
    </source>
</evidence>
<organism evidence="2 3">
    <name type="scientific">Vallitalea pronyensis</name>
    <dbReference type="NCBI Taxonomy" id="1348613"/>
    <lineage>
        <taxon>Bacteria</taxon>
        <taxon>Bacillati</taxon>
        <taxon>Bacillota</taxon>
        <taxon>Clostridia</taxon>
        <taxon>Lachnospirales</taxon>
        <taxon>Vallitaleaceae</taxon>
        <taxon>Vallitalea</taxon>
    </lineage>
</organism>
<evidence type="ECO:0000313" key="2">
    <source>
        <dbReference type="EMBL" id="QUI25802.1"/>
    </source>
</evidence>
<dbReference type="EMBL" id="CP058649">
    <property type="protein sequence ID" value="QUI25802.1"/>
    <property type="molecule type" value="Genomic_DNA"/>
</dbReference>
<reference evidence="2" key="1">
    <citation type="submission" date="2020-07" db="EMBL/GenBank/DDBJ databases">
        <title>Vallitalea pronyensis genome.</title>
        <authorList>
            <person name="Postec A."/>
        </authorList>
    </citation>
    <scope>NUCLEOTIDE SEQUENCE</scope>
    <source>
        <strain evidence="2">FatNI3</strain>
    </source>
</reference>
<proteinExistence type="predicted"/>
<dbReference type="PANTHER" id="PTHR35812:SF1">
    <property type="entry name" value="LIPOPROTEIN"/>
    <property type="match status" value="1"/>
</dbReference>
<name>A0A8J8MPM6_9FIRM</name>